<evidence type="ECO:0000313" key="3">
    <source>
        <dbReference type="Proteomes" id="UP001612915"/>
    </source>
</evidence>
<organism evidence="2 3">
    <name type="scientific">Spongisporangium articulatum</name>
    <dbReference type="NCBI Taxonomy" id="3362603"/>
    <lineage>
        <taxon>Bacteria</taxon>
        <taxon>Bacillati</taxon>
        <taxon>Actinomycetota</taxon>
        <taxon>Actinomycetes</taxon>
        <taxon>Kineosporiales</taxon>
        <taxon>Kineosporiaceae</taxon>
        <taxon>Spongisporangium</taxon>
    </lineage>
</organism>
<name>A0ABW8ANG9_9ACTN</name>
<comment type="caution">
    <text evidence="2">The sequence shown here is derived from an EMBL/GenBank/DDBJ whole genome shotgun (WGS) entry which is preliminary data.</text>
</comment>
<evidence type="ECO:0000259" key="1">
    <source>
        <dbReference type="Pfam" id="PF13472"/>
    </source>
</evidence>
<proteinExistence type="predicted"/>
<feature type="domain" description="SGNH hydrolase-type esterase" evidence="1">
    <location>
        <begin position="76"/>
        <end position="229"/>
    </location>
</feature>
<sequence length="252" mass="25740">MRTRIVAMVGVITLVAVALSIRPLVFGGNSGAASVAAVTSASATPSASSSASSTSNSLTTRALSNTVSSETVVVGLGDSITFRPQSWFRQTCSIGLIGDCLDAGIVGNTTLQMYARFQTDVVGAGADVMVLMGGTNDMRHGASTAQILKRLKRLVAAAHENGIAVVLATVPARDGAKAGQQVLALNRAIRRWAAAADLPLLDMYGAVGTKSGTYQAGLTDDGLHPNVAGFTRMAAIAEAKLPGLLQEALAAQ</sequence>
<dbReference type="RefSeq" id="WP_398280575.1">
    <property type="nucleotide sequence ID" value="NZ_JBITLV010000004.1"/>
</dbReference>
<dbReference type="Gene3D" id="3.40.50.1110">
    <property type="entry name" value="SGNH hydrolase"/>
    <property type="match status" value="1"/>
</dbReference>
<dbReference type="InterPro" id="IPR013830">
    <property type="entry name" value="SGNH_hydro"/>
</dbReference>
<dbReference type="PANTHER" id="PTHR30383:SF5">
    <property type="entry name" value="SGNH HYDROLASE-TYPE ESTERASE DOMAIN-CONTAINING PROTEIN"/>
    <property type="match status" value="1"/>
</dbReference>
<evidence type="ECO:0000313" key="2">
    <source>
        <dbReference type="EMBL" id="MFI7587925.1"/>
    </source>
</evidence>
<dbReference type="Proteomes" id="UP001612915">
    <property type="component" value="Unassembled WGS sequence"/>
</dbReference>
<dbReference type="PANTHER" id="PTHR30383">
    <property type="entry name" value="THIOESTERASE 1/PROTEASE 1/LYSOPHOSPHOLIPASE L1"/>
    <property type="match status" value="1"/>
</dbReference>
<reference evidence="2 3" key="1">
    <citation type="submission" date="2024-10" db="EMBL/GenBank/DDBJ databases">
        <title>The Natural Products Discovery Center: Release of the First 8490 Sequenced Strains for Exploring Actinobacteria Biosynthetic Diversity.</title>
        <authorList>
            <person name="Kalkreuter E."/>
            <person name="Kautsar S.A."/>
            <person name="Yang D."/>
            <person name="Bader C.D."/>
            <person name="Teijaro C.N."/>
            <person name="Fluegel L."/>
            <person name="Davis C.M."/>
            <person name="Simpson J.R."/>
            <person name="Lauterbach L."/>
            <person name="Steele A.D."/>
            <person name="Gui C."/>
            <person name="Meng S."/>
            <person name="Li G."/>
            <person name="Viehrig K."/>
            <person name="Ye F."/>
            <person name="Su P."/>
            <person name="Kiefer A.F."/>
            <person name="Nichols A."/>
            <person name="Cepeda A.J."/>
            <person name="Yan W."/>
            <person name="Fan B."/>
            <person name="Jiang Y."/>
            <person name="Adhikari A."/>
            <person name="Zheng C.-J."/>
            <person name="Schuster L."/>
            <person name="Cowan T.M."/>
            <person name="Smanski M.J."/>
            <person name="Chevrette M.G."/>
            <person name="De Carvalho L.P.S."/>
            <person name="Shen B."/>
        </authorList>
    </citation>
    <scope>NUCLEOTIDE SEQUENCE [LARGE SCALE GENOMIC DNA]</scope>
    <source>
        <strain evidence="2 3">NPDC049639</strain>
    </source>
</reference>
<dbReference type="InterPro" id="IPR051532">
    <property type="entry name" value="Ester_Hydrolysis_Enzymes"/>
</dbReference>
<protein>
    <submittedName>
        <fullName evidence="2">GDSL-type esterase/lipase family protein</fullName>
    </submittedName>
</protein>
<dbReference type="Pfam" id="PF13472">
    <property type="entry name" value="Lipase_GDSL_2"/>
    <property type="match status" value="1"/>
</dbReference>
<dbReference type="SUPFAM" id="SSF52266">
    <property type="entry name" value="SGNH hydrolase"/>
    <property type="match status" value="1"/>
</dbReference>
<keyword evidence="3" id="KW-1185">Reference proteome</keyword>
<dbReference type="EMBL" id="JBITLV010000004">
    <property type="protein sequence ID" value="MFI7587925.1"/>
    <property type="molecule type" value="Genomic_DNA"/>
</dbReference>
<accession>A0ABW8ANG9</accession>
<dbReference type="InterPro" id="IPR036514">
    <property type="entry name" value="SGNH_hydro_sf"/>
</dbReference>
<gene>
    <name evidence="2" type="ORF">ACIB24_12705</name>
</gene>